<dbReference type="STRING" id="572547.Amico_1529"/>
<dbReference type="eggNOG" id="COG2165">
    <property type="taxonomic scope" value="Bacteria"/>
</dbReference>
<reference evidence="2 3" key="1">
    <citation type="journal article" date="2010" name="Stand. Genomic Sci.">
        <title>Complete genome sequence of Aminobacterium colombiense type strain (ALA-1).</title>
        <authorList>
            <person name="Chertkov O."/>
            <person name="Sikorski J."/>
            <person name="Brambilla E."/>
            <person name="Lapidus A."/>
            <person name="Copeland A."/>
            <person name="Glavina Del Rio T."/>
            <person name="Nolan M."/>
            <person name="Lucas S."/>
            <person name="Tice H."/>
            <person name="Cheng J.F."/>
            <person name="Han C."/>
            <person name="Detter J.C."/>
            <person name="Bruce D."/>
            <person name="Tapia R."/>
            <person name="Goodwin L."/>
            <person name="Pitluck S."/>
            <person name="Liolios K."/>
            <person name="Ivanova N."/>
            <person name="Mavromatis K."/>
            <person name="Ovchinnikova G."/>
            <person name="Pati A."/>
            <person name="Chen A."/>
            <person name="Palaniappan K."/>
            <person name="Land M."/>
            <person name="Hauser L."/>
            <person name="Chang Y.J."/>
            <person name="Jeffries C.D."/>
            <person name="Spring S."/>
            <person name="Rohde M."/>
            <person name="Goker M."/>
            <person name="Bristow J."/>
            <person name="Eisen J.A."/>
            <person name="Markowitz V."/>
            <person name="Hugenholtz P."/>
            <person name="Kyrpides N.C."/>
            <person name="Klenk H.P."/>
        </authorList>
    </citation>
    <scope>NUCLEOTIDE SEQUENCE [LARGE SCALE GENOMIC DNA]</scope>
    <source>
        <strain evidence="3">DSM 12261 / ALA-1</strain>
    </source>
</reference>
<gene>
    <name evidence="2" type="ordered locus">Amico_1529</name>
</gene>
<dbReference type="Proteomes" id="UP000002366">
    <property type="component" value="Chromosome"/>
</dbReference>
<dbReference type="EMBL" id="CP001997">
    <property type="protein sequence ID" value="ADE57646.1"/>
    <property type="molecule type" value="Genomic_DNA"/>
</dbReference>
<protein>
    <recommendedName>
        <fullName evidence="4">Prepilin-type N-terminal cleavage/methylation domain-containing protein</fullName>
    </recommendedName>
</protein>
<evidence type="ECO:0000313" key="3">
    <source>
        <dbReference type="Proteomes" id="UP000002366"/>
    </source>
</evidence>
<evidence type="ECO:0000256" key="1">
    <source>
        <dbReference type="SAM" id="Phobius"/>
    </source>
</evidence>
<keyword evidence="1" id="KW-1133">Transmembrane helix</keyword>
<name>D5EGG4_AMICL</name>
<evidence type="ECO:0008006" key="4">
    <source>
        <dbReference type="Google" id="ProtNLM"/>
    </source>
</evidence>
<evidence type="ECO:0000313" key="2">
    <source>
        <dbReference type="EMBL" id="ADE57646.1"/>
    </source>
</evidence>
<dbReference type="AlphaFoldDB" id="D5EGG4"/>
<organism evidence="2 3">
    <name type="scientific">Aminobacterium colombiense (strain DSM 12261 / ALA-1)</name>
    <dbReference type="NCBI Taxonomy" id="572547"/>
    <lineage>
        <taxon>Bacteria</taxon>
        <taxon>Thermotogati</taxon>
        <taxon>Synergistota</taxon>
        <taxon>Synergistia</taxon>
        <taxon>Synergistales</taxon>
        <taxon>Aminobacteriaceae</taxon>
        <taxon>Aminobacterium</taxon>
    </lineage>
</organism>
<feature type="transmembrane region" description="Helical" evidence="1">
    <location>
        <begin position="15"/>
        <end position="36"/>
    </location>
</feature>
<keyword evidence="1" id="KW-0472">Membrane</keyword>
<keyword evidence="1" id="KW-0812">Transmembrane</keyword>
<keyword evidence="3" id="KW-1185">Reference proteome</keyword>
<accession>D5EGG4</accession>
<sequence length="161" mass="18082">MRGGSFELPPFAHRGTMLIEVILVLAITLAISGAVVTRFRPLSVLGSPEQQAHKEAERLALWFESRLCKGRLQQHSCEIRLLPGDRPVDQVRITWDTGEREIFDSRGKAWFQMASFNRVCTYSPRWHTVSPAFALEVMTAPQSGETVCSVVVSLHSFISIK</sequence>
<dbReference type="KEGG" id="aco:Amico_1529"/>
<dbReference type="HOGENOM" id="CLU_138976_0_0_0"/>
<proteinExistence type="predicted"/>